<sequence length="257" mass="27255">MLLAIDVGNTETKFGILDEDGSVLQMWRVRTLIDRTPDELGVFITQLFAVAKLELRTIDRIVIASVVPKLDFALVGACKRFFSLTPTMLAPEKQRLIQIESERAAEVGADLVAAAIGGAARYGTPLIIASYGTATVFTAISRAGAFLGAAIAPGINVSIDALVGRTAKLPQIAFDPPQRAIGRNTVEALQAGIMLGVVGATRLLVERFNEELGGRTRVIATGGLAEVVARSCPAIDIVDPHLSMLGLYLFANAIRTA</sequence>
<evidence type="ECO:0000256" key="6">
    <source>
        <dbReference type="ARBA" id="ARBA00022741"/>
    </source>
</evidence>
<dbReference type="GO" id="GO:0005737">
    <property type="term" value="C:cytoplasm"/>
    <property type="evidence" value="ECO:0007669"/>
    <property type="project" value="UniProtKB-SubCell"/>
</dbReference>
<evidence type="ECO:0000256" key="7">
    <source>
        <dbReference type="ARBA" id="ARBA00022777"/>
    </source>
</evidence>
<dbReference type="HAMAP" id="MF_01274">
    <property type="entry name" value="Pantothen_kinase_3"/>
    <property type="match status" value="1"/>
</dbReference>
<dbReference type="GO" id="GO:0015937">
    <property type="term" value="P:coenzyme A biosynthetic process"/>
    <property type="evidence" value="ECO:0007669"/>
    <property type="project" value="UniProtKB-KW"/>
</dbReference>
<dbReference type="InterPro" id="IPR004619">
    <property type="entry name" value="Type_III_PanK"/>
</dbReference>
<evidence type="ECO:0000256" key="3">
    <source>
        <dbReference type="ARBA" id="ARBA00011738"/>
    </source>
</evidence>
<evidence type="ECO:0000256" key="8">
    <source>
        <dbReference type="ARBA" id="ARBA00022840"/>
    </source>
</evidence>
<dbReference type="GO" id="GO:0005524">
    <property type="term" value="F:ATP binding"/>
    <property type="evidence" value="ECO:0007669"/>
    <property type="project" value="UniProtKB-KW"/>
</dbReference>
<comment type="subcellular location">
    <subcellularLocation>
        <location evidence="2">Cytoplasm</location>
    </subcellularLocation>
</comment>
<accession>E6PHF8</accession>
<dbReference type="CDD" id="cd24015">
    <property type="entry name" value="ASKHA_NBD_PanK-III"/>
    <property type="match status" value="1"/>
</dbReference>
<evidence type="ECO:0000256" key="2">
    <source>
        <dbReference type="ARBA" id="ARBA00004496"/>
    </source>
</evidence>
<gene>
    <name evidence="13" type="primary">coaX</name>
    <name evidence="13" type="ORF">CARN1_1063</name>
</gene>
<evidence type="ECO:0000256" key="1">
    <source>
        <dbReference type="ARBA" id="ARBA00001958"/>
    </source>
</evidence>
<comment type="caution">
    <text evidence="13">The sequence shown here is derived from an EMBL/GenBank/DDBJ whole genome shotgun (WGS) entry which is preliminary data.</text>
</comment>
<keyword evidence="8" id="KW-0067">ATP-binding</keyword>
<evidence type="ECO:0000256" key="12">
    <source>
        <dbReference type="ARBA" id="ARBA00040883"/>
    </source>
</evidence>
<evidence type="ECO:0000256" key="5">
    <source>
        <dbReference type="ARBA" id="ARBA00022679"/>
    </source>
</evidence>
<dbReference type="NCBIfam" id="NF009855">
    <property type="entry name" value="PRK13321.1"/>
    <property type="match status" value="1"/>
</dbReference>
<evidence type="ECO:0000256" key="4">
    <source>
        <dbReference type="ARBA" id="ARBA00022490"/>
    </source>
</evidence>
<comment type="subunit">
    <text evidence="3">Homodimer.</text>
</comment>
<evidence type="ECO:0000256" key="9">
    <source>
        <dbReference type="ARBA" id="ARBA00022958"/>
    </source>
</evidence>
<dbReference type="SUPFAM" id="SSF53067">
    <property type="entry name" value="Actin-like ATPase domain"/>
    <property type="match status" value="2"/>
</dbReference>
<dbReference type="EMBL" id="CABL01000017">
    <property type="protein sequence ID" value="CBH75896.1"/>
    <property type="molecule type" value="Genomic_DNA"/>
</dbReference>
<protein>
    <recommendedName>
        <fullName evidence="12">Type III pantothenate kinase</fullName>
    </recommendedName>
</protein>
<dbReference type="NCBIfam" id="TIGR00671">
    <property type="entry name" value="baf"/>
    <property type="match status" value="1"/>
</dbReference>
<evidence type="ECO:0000256" key="11">
    <source>
        <dbReference type="ARBA" id="ARBA00038036"/>
    </source>
</evidence>
<reference evidence="13" key="1">
    <citation type="submission" date="2009-10" db="EMBL/GenBank/DDBJ databases">
        <title>Diversity of trophic interactions inside an arsenic-rich microbial ecosystem.</title>
        <authorList>
            <person name="Bertin P.N."/>
            <person name="Heinrich-Salmeron A."/>
            <person name="Pelletier E."/>
            <person name="Goulhen-Chollet F."/>
            <person name="Arsene-Ploetze F."/>
            <person name="Gallien S."/>
            <person name="Calteau A."/>
            <person name="Vallenet D."/>
            <person name="Casiot C."/>
            <person name="Chane-Woon-Ming B."/>
            <person name="Giloteaux L."/>
            <person name="Barakat M."/>
            <person name="Bonnefoy V."/>
            <person name="Bruneel O."/>
            <person name="Chandler M."/>
            <person name="Cleiss J."/>
            <person name="Duran R."/>
            <person name="Elbaz-Poulichet F."/>
            <person name="Fonknechten N."/>
            <person name="Lauga B."/>
            <person name="Mornico D."/>
            <person name="Ortet P."/>
            <person name="Schaeffer C."/>
            <person name="Siguier P."/>
            <person name="Alexander Thil Smith A."/>
            <person name="Van Dorsselaer A."/>
            <person name="Weissenbach J."/>
            <person name="Medigue C."/>
            <person name="Le Paslier D."/>
        </authorList>
    </citation>
    <scope>NUCLEOTIDE SEQUENCE</scope>
</reference>
<proteinExistence type="inferred from homology"/>
<keyword evidence="10" id="KW-0173">Coenzyme A biosynthesis</keyword>
<evidence type="ECO:0000256" key="10">
    <source>
        <dbReference type="ARBA" id="ARBA00022993"/>
    </source>
</evidence>
<keyword evidence="4" id="KW-0963">Cytoplasm</keyword>
<keyword evidence="6" id="KW-0547">Nucleotide-binding</keyword>
<dbReference type="InterPro" id="IPR043129">
    <property type="entry name" value="ATPase_NBD"/>
</dbReference>
<dbReference type="Gene3D" id="3.30.420.40">
    <property type="match status" value="2"/>
</dbReference>
<comment type="similarity">
    <text evidence="11">Belongs to the type III pantothenate kinase family.</text>
</comment>
<keyword evidence="7 13" id="KW-0418">Kinase</keyword>
<dbReference type="PANTHER" id="PTHR34265">
    <property type="entry name" value="TYPE III PANTOTHENATE KINASE"/>
    <property type="match status" value="1"/>
</dbReference>
<keyword evidence="5 13" id="KW-0808">Transferase</keyword>
<dbReference type="AlphaFoldDB" id="E6PHF8"/>
<dbReference type="Pfam" id="PF03309">
    <property type="entry name" value="Pan_kinase"/>
    <property type="match status" value="1"/>
</dbReference>
<comment type="cofactor">
    <cofactor evidence="1">
        <name>K(+)</name>
        <dbReference type="ChEBI" id="CHEBI:29103"/>
    </cofactor>
</comment>
<dbReference type="GO" id="GO:0004594">
    <property type="term" value="F:pantothenate kinase activity"/>
    <property type="evidence" value="ECO:0007669"/>
    <property type="project" value="InterPro"/>
</dbReference>
<name>E6PHF8_9ZZZZ</name>
<dbReference type="PANTHER" id="PTHR34265:SF1">
    <property type="entry name" value="TYPE III PANTOTHENATE KINASE"/>
    <property type="match status" value="1"/>
</dbReference>
<evidence type="ECO:0000313" key="13">
    <source>
        <dbReference type="EMBL" id="CBH75896.1"/>
    </source>
</evidence>
<organism evidence="13">
    <name type="scientific">mine drainage metagenome</name>
    <dbReference type="NCBI Taxonomy" id="410659"/>
    <lineage>
        <taxon>unclassified sequences</taxon>
        <taxon>metagenomes</taxon>
        <taxon>ecological metagenomes</taxon>
    </lineage>
</organism>
<keyword evidence="9" id="KW-0630">Potassium</keyword>